<dbReference type="EMBL" id="JARIHO010000021">
    <property type="protein sequence ID" value="KAJ7346370.1"/>
    <property type="molecule type" value="Genomic_DNA"/>
</dbReference>
<proteinExistence type="predicted"/>
<gene>
    <name evidence="1" type="ORF">DFH08DRAFT_961802</name>
</gene>
<organism evidence="1 2">
    <name type="scientific">Mycena albidolilacea</name>
    <dbReference type="NCBI Taxonomy" id="1033008"/>
    <lineage>
        <taxon>Eukaryota</taxon>
        <taxon>Fungi</taxon>
        <taxon>Dikarya</taxon>
        <taxon>Basidiomycota</taxon>
        <taxon>Agaricomycotina</taxon>
        <taxon>Agaricomycetes</taxon>
        <taxon>Agaricomycetidae</taxon>
        <taxon>Agaricales</taxon>
        <taxon>Marasmiineae</taxon>
        <taxon>Mycenaceae</taxon>
        <taxon>Mycena</taxon>
    </lineage>
</organism>
<sequence>MPSNTNITCPDSILPPSRIANALLPQEIADIILGMVDAEDSLKACALVYRSLCAATPRILFRSLKLKGHGRLSNYTAASKLFGRSSHIGAYVKDMKIDLPVGAYSDANKAILTAVLAKLTAVRRCKIDGGTKYMWESLCDKALVAFLSWRPLQSLSLRAIKRIPLLVLAPFVASVPVLSFTYVTLQDNSSGAPPVTNPSSLTDLVLDKGTEDIITCLFSSSPARALPLQRLSVRDASCLPLIAAAAPTLRYLRIGSPVTKTDPLLSLESIPSLPSLRSFELEGDSDFADPAWVRDTITSILHCKP</sequence>
<dbReference type="Proteomes" id="UP001218218">
    <property type="component" value="Unassembled WGS sequence"/>
</dbReference>
<accession>A0AAD7A0F2</accession>
<evidence type="ECO:0000313" key="1">
    <source>
        <dbReference type="EMBL" id="KAJ7346370.1"/>
    </source>
</evidence>
<protein>
    <submittedName>
        <fullName evidence="1">Uncharacterized protein</fullName>
    </submittedName>
</protein>
<evidence type="ECO:0000313" key="2">
    <source>
        <dbReference type="Proteomes" id="UP001218218"/>
    </source>
</evidence>
<keyword evidence="2" id="KW-1185">Reference proteome</keyword>
<reference evidence="1" key="1">
    <citation type="submission" date="2023-03" db="EMBL/GenBank/DDBJ databases">
        <title>Massive genome expansion in bonnet fungi (Mycena s.s.) driven by repeated elements and novel gene families across ecological guilds.</title>
        <authorList>
            <consortium name="Lawrence Berkeley National Laboratory"/>
            <person name="Harder C.B."/>
            <person name="Miyauchi S."/>
            <person name="Viragh M."/>
            <person name="Kuo A."/>
            <person name="Thoen E."/>
            <person name="Andreopoulos B."/>
            <person name="Lu D."/>
            <person name="Skrede I."/>
            <person name="Drula E."/>
            <person name="Henrissat B."/>
            <person name="Morin E."/>
            <person name="Kohler A."/>
            <person name="Barry K."/>
            <person name="LaButti K."/>
            <person name="Morin E."/>
            <person name="Salamov A."/>
            <person name="Lipzen A."/>
            <person name="Mereny Z."/>
            <person name="Hegedus B."/>
            <person name="Baldrian P."/>
            <person name="Stursova M."/>
            <person name="Weitz H."/>
            <person name="Taylor A."/>
            <person name="Grigoriev I.V."/>
            <person name="Nagy L.G."/>
            <person name="Martin F."/>
            <person name="Kauserud H."/>
        </authorList>
    </citation>
    <scope>NUCLEOTIDE SEQUENCE</scope>
    <source>
        <strain evidence="1">CBHHK002</strain>
    </source>
</reference>
<name>A0AAD7A0F2_9AGAR</name>
<dbReference type="AlphaFoldDB" id="A0AAD7A0F2"/>
<comment type="caution">
    <text evidence="1">The sequence shown here is derived from an EMBL/GenBank/DDBJ whole genome shotgun (WGS) entry which is preliminary data.</text>
</comment>